<dbReference type="Proteomes" id="UP000237749">
    <property type="component" value="Unassembled WGS sequence"/>
</dbReference>
<evidence type="ECO:0000313" key="1">
    <source>
        <dbReference type="EMBL" id="PPK79362.1"/>
    </source>
</evidence>
<reference evidence="1 2" key="1">
    <citation type="submission" date="2018-02" db="EMBL/GenBank/DDBJ databases">
        <title>Genomic Encyclopedia of Archaeal and Bacterial Type Strains, Phase II (KMG-II): from individual species to whole genera.</title>
        <authorList>
            <person name="Goeker M."/>
        </authorList>
    </citation>
    <scope>NUCLEOTIDE SEQUENCE [LARGE SCALE GENOMIC DNA]</scope>
    <source>
        <strain evidence="1 2">DSM 3808</strain>
    </source>
</reference>
<dbReference type="RefSeq" id="WP_104438235.1">
    <property type="nucleotide sequence ID" value="NZ_PTJA01000010.1"/>
</dbReference>
<dbReference type="EMBL" id="PTJA01000010">
    <property type="protein sequence ID" value="PPK79362.1"/>
    <property type="molecule type" value="Genomic_DNA"/>
</dbReference>
<protein>
    <submittedName>
        <fullName evidence="1">Uncharacterized protein</fullName>
    </submittedName>
</protein>
<comment type="caution">
    <text evidence="1">The sequence shown here is derived from an EMBL/GenBank/DDBJ whole genome shotgun (WGS) entry which is preliminary data.</text>
</comment>
<accession>A0A2S6HPJ4</accession>
<keyword evidence="2" id="KW-1185">Reference proteome</keyword>
<organism evidence="1 2">
    <name type="scientific">Lacrimispora xylanisolvens</name>
    <dbReference type="NCBI Taxonomy" id="384636"/>
    <lineage>
        <taxon>Bacteria</taxon>
        <taxon>Bacillati</taxon>
        <taxon>Bacillota</taxon>
        <taxon>Clostridia</taxon>
        <taxon>Lachnospirales</taxon>
        <taxon>Lachnospiraceae</taxon>
        <taxon>Lacrimispora</taxon>
    </lineage>
</organism>
<dbReference type="OrthoDB" id="9775877at2"/>
<name>A0A2S6HPJ4_9FIRM</name>
<gene>
    <name evidence="1" type="ORF">BXY41_11081</name>
</gene>
<proteinExistence type="predicted"/>
<sequence length="280" mass="33454">MGKKSIVVEVMKKRLVPYGFQYADYEGYRWRFSREVDGLVQSVVIQRSYHGNDYTLEMDNGYWFGRSKEITDDPNCKLDFLPFQNEEEQIAVLNQLLDLVEQYGLKKLEEKAEESRAKIKEMEEWLYPTPEMYKKLYEENSKLTQNFIEQYNTDKLSEEDMLLLLKRELEKIKGKPYEDVQDKLIELASVYGNMFIKKVGGCWKYTESDGLSGVDITLYHWRDILQELVRIWQREDVELILNYYYDNCNGIIRWVRSCRKSYGEDWQPSSAYAKWKVPSM</sequence>
<dbReference type="AlphaFoldDB" id="A0A2S6HPJ4"/>
<evidence type="ECO:0000313" key="2">
    <source>
        <dbReference type="Proteomes" id="UP000237749"/>
    </source>
</evidence>